<name>A0ABY2ZTI2_9GAMM</name>
<proteinExistence type="predicted"/>
<protein>
    <recommendedName>
        <fullName evidence="3">DUF1419 domain-containing protein</fullName>
    </recommendedName>
</protein>
<dbReference type="Proteomes" id="UP000319715">
    <property type="component" value="Unassembled WGS sequence"/>
</dbReference>
<reference evidence="1 2" key="1">
    <citation type="submission" date="2019-06" db="EMBL/GenBank/DDBJ databases">
        <title>Pantoea dispersa Assembly.</title>
        <authorList>
            <person name="Wang J."/>
        </authorList>
    </citation>
    <scope>NUCLEOTIDE SEQUENCE [LARGE SCALE GENOMIC DNA]</scope>
    <source>
        <strain evidence="2">bio</strain>
    </source>
</reference>
<gene>
    <name evidence="1" type="ORF">FK492_20570</name>
</gene>
<accession>A0ABY2ZTI2</accession>
<evidence type="ECO:0000313" key="1">
    <source>
        <dbReference type="EMBL" id="TQC70112.1"/>
    </source>
</evidence>
<sequence>MDNAEDEREYWLRREAGAVRAPEEIDVHRYHDALGVMYPRQWETSDGFSCESFILDEMYCGRVAVIYARVGARYFRLRDYNSLNHAQIMTRVKEAFDLNQK</sequence>
<comment type="caution">
    <text evidence="1">The sequence shown here is derived from an EMBL/GenBank/DDBJ whole genome shotgun (WGS) entry which is preliminary data.</text>
</comment>
<evidence type="ECO:0000313" key="2">
    <source>
        <dbReference type="Proteomes" id="UP000319715"/>
    </source>
</evidence>
<keyword evidence="2" id="KW-1185">Reference proteome</keyword>
<dbReference type="EMBL" id="VICF01000010">
    <property type="protein sequence ID" value="TQC70112.1"/>
    <property type="molecule type" value="Genomic_DNA"/>
</dbReference>
<dbReference type="RefSeq" id="WP_088517155.1">
    <property type="nucleotide sequence ID" value="NZ_CP082343.1"/>
</dbReference>
<evidence type="ECO:0008006" key="3">
    <source>
        <dbReference type="Google" id="ProtNLM"/>
    </source>
</evidence>
<organism evidence="1 2">
    <name type="scientific">Pantoea dispersa</name>
    <dbReference type="NCBI Taxonomy" id="59814"/>
    <lineage>
        <taxon>Bacteria</taxon>
        <taxon>Pseudomonadati</taxon>
        <taxon>Pseudomonadota</taxon>
        <taxon>Gammaproteobacteria</taxon>
        <taxon>Enterobacterales</taxon>
        <taxon>Erwiniaceae</taxon>
        <taxon>Pantoea</taxon>
    </lineage>
</organism>